<dbReference type="EMBL" id="CAJVPA010000166">
    <property type="protein sequence ID" value="CAG8365660.1"/>
    <property type="molecule type" value="Genomic_DNA"/>
</dbReference>
<keyword evidence="1" id="KW-0732">Signal</keyword>
<dbReference type="AlphaFoldDB" id="A0A9W4J0Y5"/>
<gene>
    <name evidence="2" type="ORF">PSALAMII_LOCUS4351</name>
</gene>
<proteinExistence type="predicted"/>
<organism evidence="2 3">
    <name type="scientific">Penicillium salamii</name>
    <dbReference type="NCBI Taxonomy" id="1612424"/>
    <lineage>
        <taxon>Eukaryota</taxon>
        <taxon>Fungi</taxon>
        <taxon>Dikarya</taxon>
        <taxon>Ascomycota</taxon>
        <taxon>Pezizomycotina</taxon>
        <taxon>Eurotiomycetes</taxon>
        <taxon>Eurotiomycetidae</taxon>
        <taxon>Eurotiales</taxon>
        <taxon>Aspergillaceae</taxon>
        <taxon>Penicillium</taxon>
    </lineage>
</organism>
<accession>A0A9W4J0Y5</accession>
<comment type="caution">
    <text evidence="2">The sequence shown here is derived from an EMBL/GenBank/DDBJ whole genome shotgun (WGS) entry which is preliminary data.</text>
</comment>
<feature type="chain" id="PRO_5040752162" evidence="1">
    <location>
        <begin position="20"/>
        <end position="145"/>
    </location>
</feature>
<feature type="signal peptide" evidence="1">
    <location>
        <begin position="1"/>
        <end position="19"/>
    </location>
</feature>
<name>A0A9W4J0Y5_9EURO</name>
<dbReference type="OrthoDB" id="4435242at2759"/>
<evidence type="ECO:0000313" key="3">
    <source>
        <dbReference type="Proteomes" id="UP001152646"/>
    </source>
</evidence>
<reference evidence="2" key="1">
    <citation type="submission" date="2021-07" db="EMBL/GenBank/DDBJ databases">
        <authorList>
            <person name="Branca A.L. A."/>
        </authorList>
    </citation>
    <scope>NUCLEOTIDE SEQUENCE</scope>
</reference>
<protein>
    <submittedName>
        <fullName evidence="2">Uncharacterized protein</fullName>
    </submittedName>
</protein>
<dbReference type="Proteomes" id="UP001152646">
    <property type="component" value="Unassembled WGS sequence"/>
</dbReference>
<evidence type="ECO:0000256" key="1">
    <source>
        <dbReference type="SAM" id="SignalP"/>
    </source>
</evidence>
<sequence>MKFSFTSLVSMLCLTGVMAGSLNRYQVSPPAEVAVLQDRQALNEFVKSNPDGFLHSENGGYYMKDLHEAVVAIASDDLCGELDGSWANAESSVEDDEDDDVTDVTKRELNSLNASNKCSHPRCFNHATCLTYSNCHVCGSRKKCI</sequence>
<evidence type="ECO:0000313" key="2">
    <source>
        <dbReference type="EMBL" id="CAG8365660.1"/>
    </source>
</evidence>